<dbReference type="EMBL" id="AGNK02006138">
    <property type="status" value="NOT_ANNOTATED_CDS"/>
    <property type="molecule type" value="Genomic_DNA"/>
</dbReference>
<dbReference type="HOGENOM" id="CLU_032864_3_0_1"/>
<name>K4AKP7_SETIT</name>
<feature type="domain" description="KIB1-4 beta-propeller" evidence="1">
    <location>
        <begin position="38"/>
        <end position="181"/>
    </location>
</feature>
<reference evidence="2 4" key="1">
    <citation type="journal article" date="2012" name="Nat. Biotechnol.">
        <title>Reference genome sequence of the model plant Setaria.</title>
        <authorList>
            <person name="Bennetzen J.L."/>
            <person name="Schmutz J."/>
            <person name="Wang H."/>
            <person name="Percifield R."/>
            <person name="Hawkins J."/>
            <person name="Pontaroli A.C."/>
            <person name="Estep M."/>
            <person name="Feng L."/>
            <person name="Vaughn J.N."/>
            <person name="Grimwood J."/>
            <person name="Jenkins J."/>
            <person name="Barry K."/>
            <person name="Lindquist E."/>
            <person name="Hellsten U."/>
            <person name="Deshpande S."/>
            <person name="Wang X."/>
            <person name="Wu X."/>
            <person name="Mitros T."/>
            <person name="Triplett J."/>
            <person name="Yang X."/>
            <person name="Ye C.Y."/>
            <person name="Mauro-Herrera M."/>
            <person name="Wang L."/>
            <person name="Li P."/>
            <person name="Sharma M."/>
            <person name="Sharma R."/>
            <person name="Ronald P.C."/>
            <person name="Panaud O."/>
            <person name="Kellogg E.A."/>
            <person name="Brutnell T.P."/>
            <person name="Doust A.N."/>
            <person name="Tuskan G.A."/>
            <person name="Rokhsar D."/>
            <person name="Devos K.M."/>
        </authorList>
    </citation>
    <scope>NUCLEOTIDE SEQUENCE [LARGE SCALE GENOMIC DNA]</scope>
    <source>
        <strain evidence="4">cv. Yugu1</strain>
        <strain evidence="2">Yugu1</strain>
    </source>
</reference>
<dbReference type="InterPro" id="IPR005174">
    <property type="entry name" value="KIB1-4_b-propeller"/>
</dbReference>
<dbReference type="Pfam" id="PF03478">
    <property type="entry name" value="Beta-prop_KIB1-4"/>
    <property type="match status" value="1"/>
</dbReference>
<dbReference type="Proteomes" id="UP000004995">
    <property type="component" value="Unassembled WGS sequence"/>
</dbReference>
<accession>K4AKP7</accession>
<dbReference type="PANTHER" id="PTHR33127:SF32">
    <property type="entry name" value="DUF295 DOMAIN-CONTAINING PROTEIN"/>
    <property type="match status" value="1"/>
</dbReference>
<organism evidence="3 4">
    <name type="scientific">Setaria italica</name>
    <name type="common">Foxtail millet</name>
    <name type="synonym">Panicum italicum</name>
    <dbReference type="NCBI Taxonomy" id="4555"/>
    <lineage>
        <taxon>Eukaryota</taxon>
        <taxon>Viridiplantae</taxon>
        <taxon>Streptophyta</taxon>
        <taxon>Embryophyta</taxon>
        <taxon>Tracheophyta</taxon>
        <taxon>Spermatophyta</taxon>
        <taxon>Magnoliopsida</taxon>
        <taxon>Liliopsida</taxon>
        <taxon>Poales</taxon>
        <taxon>Poaceae</taxon>
        <taxon>PACMAD clade</taxon>
        <taxon>Panicoideae</taxon>
        <taxon>Panicodae</taxon>
        <taxon>Paniceae</taxon>
        <taxon>Cenchrinae</taxon>
        <taxon>Setaria</taxon>
    </lineage>
</organism>
<keyword evidence="4" id="KW-1185">Reference proteome</keyword>
<dbReference type="OrthoDB" id="1863935at2759"/>
<dbReference type="Gramene" id="KQK92755">
    <property type="protein sequence ID" value="KQK92755"/>
    <property type="gene ID" value="SETIT_039471mg"/>
</dbReference>
<proteinExistence type="predicted"/>
<dbReference type="EnsemblPlants" id="KQK92755">
    <property type="protein sequence ID" value="KQK92755"/>
    <property type="gene ID" value="SETIT_039471mg"/>
</dbReference>
<protein>
    <recommendedName>
        <fullName evidence="1">KIB1-4 beta-propeller domain-containing protein</fullName>
    </recommendedName>
</protein>
<gene>
    <name evidence="2" type="ORF">SETIT_9G553800v2</name>
</gene>
<evidence type="ECO:0000259" key="1">
    <source>
        <dbReference type="Pfam" id="PF03478"/>
    </source>
</evidence>
<reference evidence="3" key="3">
    <citation type="submission" date="2018-08" db="UniProtKB">
        <authorList>
            <consortium name="EnsemblPlants"/>
        </authorList>
    </citation>
    <scope>IDENTIFICATION</scope>
    <source>
        <strain evidence="3">Yugu1</strain>
    </source>
</reference>
<dbReference type="eggNOG" id="ENOG502R6EA">
    <property type="taxonomic scope" value="Eukaryota"/>
</dbReference>
<evidence type="ECO:0000313" key="4">
    <source>
        <dbReference type="Proteomes" id="UP000004995"/>
    </source>
</evidence>
<reference evidence="2" key="2">
    <citation type="submission" date="2015-07" db="EMBL/GenBank/DDBJ databases">
        <authorList>
            <person name="Noorani M."/>
        </authorList>
    </citation>
    <scope>NUCLEOTIDE SEQUENCE</scope>
    <source>
        <strain evidence="2">Yugu1</strain>
    </source>
</reference>
<dbReference type="OMA" id="HEVFAHM"/>
<dbReference type="EMBL" id="CM003536">
    <property type="protein sequence ID" value="RCV46720.1"/>
    <property type="molecule type" value="Genomic_DNA"/>
</dbReference>
<dbReference type="AlphaFoldDB" id="K4AKP7"/>
<sequence>MAPCLVLDPNGITEEGHTTLLDPTGERVTCDIKPLGEQHEVFAHMEIKGWIPSSDRNDFRTFLYDPMTSDKIELPPFAHHLPRVFQCALSDKPTNIGCIVVILHPNGRCFWYCRIGGPNEWNKYDYDVGSQQYDTKGLVWEKIVIRNLTSCKGKFYFPISGVKHGIIEFNPSPVTRIVTMRGMPRGYNADACFFELDEEPYQFFAFKGASSITGITLYKDRLGKATRFALEPNCVYWIRPHDNSMHIFDIVENTQRVCYHPSGDLPSYPQKHFGCFLAIS</sequence>
<evidence type="ECO:0000313" key="3">
    <source>
        <dbReference type="EnsemblPlants" id="KQK92755"/>
    </source>
</evidence>
<dbReference type="PANTHER" id="PTHR33127">
    <property type="entry name" value="TRANSMEMBRANE PROTEIN"/>
    <property type="match status" value="1"/>
</dbReference>
<evidence type="ECO:0000313" key="2">
    <source>
        <dbReference type="EMBL" id="RCV46720.1"/>
    </source>
</evidence>